<dbReference type="Pfam" id="PF12318">
    <property type="entry name" value="FAD-SLDH"/>
    <property type="match status" value="1"/>
</dbReference>
<comment type="caution">
    <text evidence="1">The sequence shown here is derived from an EMBL/GenBank/DDBJ whole genome shotgun (WGS) entry which is preliminary data.</text>
</comment>
<dbReference type="Proteomes" id="UP001059610">
    <property type="component" value="Unassembled WGS sequence"/>
</dbReference>
<dbReference type="EMBL" id="BRLJ01000009">
    <property type="protein sequence ID" value="GKX64270.1"/>
    <property type="molecule type" value="Genomic_DNA"/>
</dbReference>
<evidence type="ECO:0000313" key="2">
    <source>
        <dbReference type="Proteomes" id="UP001059610"/>
    </source>
</evidence>
<reference evidence="1" key="1">
    <citation type="submission" date="2022-06" db="EMBL/GenBank/DDBJ databases">
        <title>Draft genome sequences of Pragia fontium str. JCM24417.</title>
        <authorList>
            <person name="Wakabayashi Y."/>
            <person name="Kojima K."/>
        </authorList>
    </citation>
    <scope>NUCLEOTIDE SEQUENCE</scope>
    <source>
        <strain evidence="1">JCM 24417</strain>
    </source>
</reference>
<gene>
    <name evidence="1" type="ORF">SOASR032_28390</name>
</gene>
<keyword evidence="2" id="KW-1185">Reference proteome</keyword>
<evidence type="ECO:0008006" key="3">
    <source>
        <dbReference type="Google" id="ProtNLM"/>
    </source>
</evidence>
<sequence length="165" mass="18043">MISGAALTGFAVLRSALSWASEPNESSDSAIFFKLSLLLTSRKHLSPVVAQRALHGLVTEDAQFLQNMRQLSTAMTHENITSADQLYGHPLMNGSFGDTAKKILSAWYLGYTGTPVPLRASDSTRFVTYTDALAYAPTLDATVIPTYSRGRTNYWVQPPVTIKND</sequence>
<name>A0ABQ5LL31_9GAMM</name>
<proteinExistence type="predicted"/>
<organism evidence="1 2">
    <name type="scientific">Pragia fontium</name>
    <dbReference type="NCBI Taxonomy" id="82985"/>
    <lineage>
        <taxon>Bacteria</taxon>
        <taxon>Pseudomonadati</taxon>
        <taxon>Pseudomonadota</taxon>
        <taxon>Gammaproteobacteria</taxon>
        <taxon>Enterobacterales</taxon>
        <taxon>Budviciaceae</taxon>
        <taxon>Pragia</taxon>
    </lineage>
</organism>
<protein>
    <recommendedName>
        <fullName evidence="3">Membrane bound FAD containing D-sorbitol dehydrogenase</fullName>
    </recommendedName>
</protein>
<evidence type="ECO:0000313" key="1">
    <source>
        <dbReference type="EMBL" id="GKX64270.1"/>
    </source>
</evidence>
<dbReference type="InterPro" id="IPR024651">
    <property type="entry name" value="FAD-SLDH_ssu"/>
</dbReference>
<accession>A0ABQ5LL31</accession>
<dbReference type="RefSeq" id="WP_232036576.1">
    <property type="nucleotide sequence ID" value="NZ_LR134531.1"/>
</dbReference>